<comment type="caution">
    <text evidence="5">The sequence shown here is derived from an EMBL/GenBank/DDBJ whole genome shotgun (WGS) entry which is preliminary data.</text>
</comment>
<dbReference type="GO" id="GO:0005856">
    <property type="term" value="C:cytoskeleton"/>
    <property type="evidence" value="ECO:0007669"/>
    <property type="project" value="UniProtKB-ARBA"/>
</dbReference>
<evidence type="ECO:0000256" key="3">
    <source>
        <dbReference type="SAM" id="Coils"/>
    </source>
</evidence>
<gene>
    <name evidence="5" type="ORF">KOW79_008239</name>
</gene>
<feature type="compositionally biased region" description="Polar residues" evidence="4">
    <location>
        <begin position="95"/>
        <end position="106"/>
    </location>
</feature>
<dbReference type="Pfam" id="PF10595">
    <property type="entry name" value="FAM161A_B"/>
    <property type="match status" value="1"/>
</dbReference>
<keyword evidence="2 3" id="KW-0175">Coiled coil</keyword>
<protein>
    <recommendedName>
        <fullName evidence="7">Protein FAM161B</fullName>
    </recommendedName>
</protein>
<dbReference type="AlphaFoldDB" id="A0A9D3SLY4"/>
<comment type="similarity">
    <text evidence="1">Belongs to the FAM161 family.</text>
</comment>
<dbReference type="Proteomes" id="UP000824219">
    <property type="component" value="Linkage Group LG09"/>
</dbReference>
<dbReference type="InterPro" id="IPR019579">
    <property type="entry name" value="FAM161A/B"/>
</dbReference>
<feature type="compositionally biased region" description="Basic and acidic residues" evidence="4">
    <location>
        <begin position="518"/>
        <end position="540"/>
    </location>
</feature>
<feature type="compositionally biased region" description="Basic and acidic residues" evidence="4">
    <location>
        <begin position="556"/>
        <end position="582"/>
    </location>
</feature>
<feature type="compositionally biased region" description="Polar residues" evidence="4">
    <location>
        <begin position="543"/>
        <end position="554"/>
    </location>
</feature>
<accession>A0A9D3SLY4</accession>
<name>A0A9D3SLY4_9TELE</name>
<dbReference type="OrthoDB" id="2150121at2759"/>
<evidence type="ECO:0008006" key="7">
    <source>
        <dbReference type="Google" id="ProtNLM"/>
    </source>
</evidence>
<sequence>MSPTLPLSEDSECDRIVDEEVRMRATESLQSFLKDREKSDMLLEQHLEALKASHQQQLQQIKLQHQASLESRTLQNSLLTSNSDAPLKANRPEGNIQSNEGSTKSRGSIYCLNRPQRSSSTPDLSSKMSQHKPLNSSGTLRSTMSHSQAPWRKTQRCAKEPIQVTPDKEELDWAECQKQFRVSPVPEHIFKLLYDDIVQEQERVRQEGRQQRKEFLLSIQKPFRFHQKEEKRRERTKPESSADKLNGNKKDDGRKRCIPKAVTDPAMSEQLKEKEQQRKIRIQSRAQETLRASSAPIQSLSSRAEHQARSSQRSKTKVLGFLEQSPSFRPKTNAKVPDFEKLHQAFQKEAMERTERREVTLCHPFQLRTSALQPRHSRSSTDKVPKYTDMSTLKRSNSFSGLTSLSRDFLPTYINDAARKRSMAIRKSQELRESKDQQNADWMKQYRMNSQAMSRGVVARAKAMDPHRSLKEVFQEKLKQHRHADQERIKDYKKELREMKARVSARPYLFEQVSQRNAKSDAERRYRSTLEQEGLDEHFVRSTGGNDESQTSENTDTDRNSDVGDHNFETDSQHREGSRDDSDQSEDGTEEKSMKPKGKRVS</sequence>
<evidence type="ECO:0000313" key="5">
    <source>
        <dbReference type="EMBL" id="KAG7328295.1"/>
    </source>
</evidence>
<dbReference type="GO" id="GO:0005929">
    <property type="term" value="C:cilium"/>
    <property type="evidence" value="ECO:0007669"/>
    <property type="project" value="TreeGrafter"/>
</dbReference>
<dbReference type="PANTHER" id="PTHR21501">
    <property type="entry name" value="PROTEIN FAM-161"/>
    <property type="match status" value="1"/>
</dbReference>
<feature type="region of interest" description="Disordered" evidence="4">
    <location>
        <begin position="215"/>
        <end position="318"/>
    </location>
</feature>
<feature type="region of interest" description="Disordered" evidence="4">
    <location>
        <begin position="514"/>
        <end position="602"/>
    </location>
</feature>
<feature type="compositionally biased region" description="Basic and acidic residues" evidence="4">
    <location>
        <begin position="226"/>
        <end position="255"/>
    </location>
</feature>
<evidence type="ECO:0000313" key="6">
    <source>
        <dbReference type="Proteomes" id="UP000824219"/>
    </source>
</evidence>
<organism evidence="5 6">
    <name type="scientific">Hemibagrus wyckioides</name>
    <dbReference type="NCBI Taxonomy" id="337641"/>
    <lineage>
        <taxon>Eukaryota</taxon>
        <taxon>Metazoa</taxon>
        <taxon>Chordata</taxon>
        <taxon>Craniata</taxon>
        <taxon>Vertebrata</taxon>
        <taxon>Euteleostomi</taxon>
        <taxon>Actinopterygii</taxon>
        <taxon>Neopterygii</taxon>
        <taxon>Teleostei</taxon>
        <taxon>Ostariophysi</taxon>
        <taxon>Siluriformes</taxon>
        <taxon>Bagridae</taxon>
        <taxon>Hemibagrus</taxon>
    </lineage>
</organism>
<evidence type="ECO:0000256" key="2">
    <source>
        <dbReference type="ARBA" id="ARBA00023054"/>
    </source>
</evidence>
<keyword evidence="6" id="KW-1185">Reference proteome</keyword>
<feature type="compositionally biased region" description="Polar residues" evidence="4">
    <location>
        <begin position="115"/>
        <end position="148"/>
    </location>
</feature>
<evidence type="ECO:0000256" key="1">
    <source>
        <dbReference type="ARBA" id="ARBA00006663"/>
    </source>
</evidence>
<reference evidence="5 6" key="1">
    <citation type="submission" date="2021-06" db="EMBL/GenBank/DDBJ databases">
        <title>Chromosome-level genome assembly of the red-tail catfish (Hemibagrus wyckioides).</title>
        <authorList>
            <person name="Shao F."/>
        </authorList>
    </citation>
    <scope>NUCLEOTIDE SEQUENCE [LARGE SCALE GENOMIC DNA]</scope>
    <source>
        <strain evidence="5">EC202008001</strain>
        <tissue evidence="5">Blood</tissue>
    </source>
</reference>
<dbReference type="GO" id="GO:0044782">
    <property type="term" value="P:cilium organization"/>
    <property type="evidence" value="ECO:0007669"/>
    <property type="project" value="TreeGrafter"/>
</dbReference>
<feature type="coiled-coil region" evidence="3">
    <location>
        <begin position="475"/>
        <end position="502"/>
    </location>
</feature>
<feature type="compositionally biased region" description="Polar residues" evidence="4">
    <location>
        <begin position="284"/>
        <end position="302"/>
    </location>
</feature>
<feature type="region of interest" description="Disordered" evidence="4">
    <location>
        <begin position="80"/>
        <end position="164"/>
    </location>
</feature>
<dbReference type="PANTHER" id="PTHR21501:SF4">
    <property type="entry name" value="PROTEIN FAM161B"/>
    <property type="match status" value="1"/>
</dbReference>
<evidence type="ECO:0000256" key="4">
    <source>
        <dbReference type="SAM" id="MobiDB-lite"/>
    </source>
</evidence>
<dbReference type="EMBL" id="JAHKSW010000009">
    <property type="protein sequence ID" value="KAG7328295.1"/>
    <property type="molecule type" value="Genomic_DNA"/>
</dbReference>
<dbReference type="InterPro" id="IPR051655">
    <property type="entry name" value="FAM161"/>
</dbReference>
<proteinExistence type="inferred from homology"/>